<dbReference type="PANTHER" id="PTHR12215:SF10">
    <property type="entry name" value="L-AMINOADIPATE-SEMIALDEHYDE DEHYDROGENASE-PHOSPHOPANTETHEINYL TRANSFERASE"/>
    <property type="match status" value="1"/>
</dbReference>
<proteinExistence type="inferred from homology"/>
<dbReference type="Gene3D" id="3.90.470.20">
    <property type="entry name" value="4'-phosphopantetheinyl transferase domain"/>
    <property type="match status" value="2"/>
</dbReference>
<accession>A0A7H1BKJ1</accession>
<organism evidence="4 5">
    <name type="scientific">Streptomyces xanthii</name>
    <dbReference type="NCBI Taxonomy" id="2768069"/>
    <lineage>
        <taxon>Bacteria</taxon>
        <taxon>Bacillati</taxon>
        <taxon>Actinomycetota</taxon>
        <taxon>Actinomycetes</taxon>
        <taxon>Kitasatosporales</taxon>
        <taxon>Streptomycetaceae</taxon>
        <taxon>Streptomyces</taxon>
    </lineage>
</organism>
<evidence type="ECO:0000313" key="5">
    <source>
        <dbReference type="Proteomes" id="UP000516428"/>
    </source>
</evidence>
<dbReference type="KEGG" id="sxn:IAG42_36445"/>
<dbReference type="EMBL" id="CP061282">
    <property type="protein sequence ID" value="QNS09246.1"/>
    <property type="molecule type" value="Genomic_DNA"/>
</dbReference>
<name>A0A7H1BKJ1_9ACTN</name>
<dbReference type="InterPro" id="IPR037143">
    <property type="entry name" value="4-PPantetheinyl_Trfase_dom_sf"/>
</dbReference>
<dbReference type="PANTHER" id="PTHR12215">
    <property type="entry name" value="PHOSPHOPANTETHEINE TRANSFERASE"/>
    <property type="match status" value="1"/>
</dbReference>
<dbReference type="SUPFAM" id="SSF56214">
    <property type="entry name" value="4'-phosphopantetheinyl transferase"/>
    <property type="match status" value="2"/>
</dbReference>
<evidence type="ECO:0000259" key="3">
    <source>
        <dbReference type="Pfam" id="PF01648"/>
    </source>
</evidence>
<dbReference type="RefSeq" id="WP_188341901.1">
    <property type="nucleotide sequence ID" value="NZ_CP061282.1"/>
</dbReference>
<sequence length="268" mass="29926">MDQPRIAPPLHVRPAGPWRRVPEHLAAYGNAVVYTTWGEWVPAAVTEPRLRRLLGRDWTRYRRLPDPTVRLRFVASRLLMKYTAAAALRVDPESLEVSYRLGGRPYLRGFDQIDLSLTHTGDLMSVGLSRDGRIGVDAEPADRQMRFDLLQAQMCTPSEAAELAPLPQDEQTAETLRLWTLKEAYTKALGQGMRLGFTEFGFGLRTGRLLAPDGHRASRGEWSFATHHALDRYLLSTACHDAGLDTSHDTSARTTLDPGFAAAMADVF</sequence>
<feature type="domain" description="4'-phosphopantetheinyl transferase" evidence="3">
    <location>
        <begin position="133"/>
        <end position="237"/>
    </location>
</feature>
<dbReference type="GO" id="GO:0008897">
    <property type="term" value="F:holo-[acyl-carrier-protein] synthase activity"/>
    <property type="evidence" value="ECO:0007669"/>
    <property type="project" value="InterPro"/>
</dbReference>
<keyword evidence="4" id="KW-0614">Plasmid</keyword>
<dbReference type="GO" id="GO:0005829">
    <property type="term" value="C:cytosol"/>
    <property type="evidence" value="ECO:0007669"/>
    <property type="project" value="TreeGrafter"/>
</dbReference>
<keyword evidence="2 4" id="KW-0808">Transferase</keyword>
<dbReference type="InterPro" id="IPR008278">
    <property type="entry name" value="4-PPantetheinyl_Trfase_dom"/>
</dbReference>
<dbReference type="GO" id="GO:0000287">
    <property type="term" value="F:magnesium ion binding"/>
    <property type="evidence" value="ECO:0007669"/>
    <property type="project" value="InterPro"/>
</dbReference>
<dbReference type="Pfam" id="PF01648">
    <property type="entry name" value="ACPS"/>
    <property type="match status" value="1"/>
</dbReference>
<evidence type="ECO:0000313" key="4">
    <source>
        <dbReference type="EMBL" id="QNS09246.1"/>
    </source>
</evidence>
<keyword evidence="5" id="KW-1185">Reference proteome</keyword>
<gene>
    <name evidence="4" type="ORF">IAG42_36445</name>
</gene>
<dbReference type="Proteomes" id="UP000516428">
    <property type="component" value="Plasmid unnamed1"/>
</dbReference>
<protein>
    <submittedName>
        <fullName evidence="4">4'-phosphopantetheinyl transferase superfamily protein</fullName>
    </submittedName>
</protein>
<dbReference type="GO" id="GO:0019878">
    <property type="term" value="P:lysine biosynthetic process via aminoadipic acid"/>
    <property type="evidence" value="ECO:0007669"/>
    <property type="project" value="TreeGrafter"/>
</dbReference>
<evidence type="ECO:0000256" key="2">
    <source>
        <dbReference type="ARBA" id="ARBA00022679"/>
    </source>
</evidence>
<geneLocation type="plasmid" evidence="4 5">
    <name>unnamed1</name>
</geneLocation>
<evidence type="ECO:0000256" key="1">
    <source>
        <dbReference type="ARBA" id="ARBA00010990"/>
    </source>
</evidence>
<dbReference type="InterPro" id="IPR050559">
    <property type="entry name" value="P-Pant_transferase_sf"/>
</dbReference>
<comment type="similarity">
    <text evidence="1">Belongs to the P-Pant transferase superfamily. Gsp/Sfp/HetI/AcpT family.</text>
</comment>
<reference evidence="4 5" key="1">
    <citation type="submission" date="2020-09" db="EMBL/GenBank/DDBJ databases">
        <title>A novel species.</title>
        <authorList>
            <person name="Gao J."/>
        </authorList>
    </citation>
    <scope>NUCLEOTIDE SEQUENCE [LARGE SCALE GENOMIC DNA]</scope>
    <source>
        <strain evidence="4 5">CRXT-Y-14</strain>
        <plasmid evidence="4 5">unnamed1</plasmid>
    </source>
</reference>
<dbReference type="AlphaFoldDB" id="A0A7H1BKJ1"/>